<organism evidence="1 2">
    <name type="scientific">Priestia endophytica</name>
    <dbReference type="NCBI Taxonomy" id="135735"/>
    <lineage>
        <taxon>Bacteria</taxon>
        <taxon>Bacillati</taxon>
        <taxon>Bacillota</taxon>
        <taxon>Bacilli</taxon>
        <taxon>Bacillales</taxon>
        <taxon>Bacillaceae</taxon>
        <taxon>Priestia</taxon>
    </lineage>
</organism>
<reference evidence="1 2" key="1">
    <citation type="submission" date="2016-03" db="EMBL/GenBank/DDBJ databases">
        <title>Comparison of Bacillus endophyticus and B. anthracis characteristics using whole genome sequence analysis and microbiological techniques.</title>
        <authorList>
            <person name="Lekota K.E."/>
            <person name="Mafofo J."/>
            <person name="Rees J."/>
            <person name="Muchadeyi F.C."/>
            <person name="Madoroba E."/>
            <person name="Van Heerden H."/>
        </authorList>
    </citation>
    <scope>NUCLEOTIDE SEQUENCE [LARGE SCALE GENOMIC DNA]</scope>
    <source>
        <strain evidence="1 2">3631_10C</strain>
    </source>
</reference>
<dbReference type="Gene3D" id="3.20.20.140">
    <property type="entry name" value="Metal-dependent hydrolases"/>
    <property type="match status" value="1"/>
</dbReference>
<dbReference type="InterPro" id="IPR016195">
    <property type="entry name" value="Pol/histidinol_Pase-like"/>
</dbReference>
<dbReference type="PANTHER" id="PTHR40084">
    <property type="entry name" value="PHOSPHOHYDROLASE, PHP FAMILY"/>
    <property type="match status" value="1"/>
</dbReference>
<dbReference type="CDD" id="cd19067">
    <property type="entry name" value="PfuEndoQ-like"/>
    <property type="match status" value="1"/>
</dbReference>
<protein>
    <submittedName>
        <fullName evidence="1">TIGR00375 family protein</fullName>
    </submittedName>
</protein>
<accession>A0AAX1QBG5</accession>
<dbReference type="PANTHER" id="PTHR40084:SF1">
    <property type="entry name" value="PHOSPHOTRANSFERASE"/>
    <property type="match status" value="1"/>
</dbReference>
<sequence>MNKYFADLHIHLGRTREGHPVKITASPTLTLQNVLHHAESEKGLNLIGIIDCHVPEVLTELEEMLEREEMIEHEEGGVYGSGLTILLGSELEIYDEYCHGPIHVLAFMPTLQKMHEFSAWLSERTKNITLSTQRLYEKGKVVQEKVKTLGGLFIPAHIFTPFKSLFGKGVQRSLTEVFDPTLIDAVELGLSSDTRMADMVKELHHYPFLTNSDAHSLGKIAREYNELFLKDRTFAEFEKALKKVEGRKIAHNYGLNPALGKYHHTVCEKCLHLWEEDGKGNCVFCGHHSFIKGVYERLQELSDSSESPVRPPYTHQVPLQFLPGIGPKTLEKLVAAFGSEMGILHHASEKELSQVVKPALAALILKARSGELDLVSGGGGKYGSVKSRKDS</sequence>
<proteinExistence type="predicted"/>
<gene>
    <name evidence="1" type="ORF">A3864_05700</name>
</gene>
<dbReference type="Proteomes" id="UP000250174">
    <property type="component" value="Unassembled WGS sequence"/>
</dbReference>
<dbReference type="AlphaFoldDB" id="A0AAX1QBG5"/>
<comment type="caution">
    <text evidence="1">The sequence shown here is derived from an EMBL/GenBank/DDBJ whole genome shotgun (WGS) entry which is preliminary data.</text>
</comment>
<dbReference type="RefSeq" id="WP_111925096.1">
    <property type="nucleotide sequence ID" value="NZ_LVYK01000010.1"/>
</dbReference>
<evidence type="ECO:0000313" key="2">
    <source>
        <dbReference type="Proteomes" id="UP000250174"/>
    </source>
</evidence>
<dbReference type="InterPro" id="IPR010994">
    <property type="entry name" value="RuvA_2-like"/>
</dbReference>
<dbReference type="SUPFAM" id="SSF89550">
    <property type="entry name" value="PHP domain-like"/>
    <property type="match status" value="1"/>
</dbReference>
<dbReference type="Pfam" id="PF13263">
    <property type="entry name" value="PHP_C"/>
    <property type="match status" value="1"/>
</dbReference>
<dbReference type="Gene3D" id="1.10.150.20">
    <property type="entry name" value="5' to 3' exonuclease, C-terminal subdomain"/>
    <property type="match status" value="1"/>
</dbReference>
<evidence type="ECO:0000313" key="1">
    <source>
        <dbReference type="EMBL" id="RAS79302.1"/>
    </source>
</evidence>
<dbReference type="SUPFAM" id="SSF47781">
    <property type="entry name" value="RuvA domain 2-like"/>
    <property type="match status" value="1"/>
</dbReference>
<dbReference type="EMBL" id="LVYK01000010">
    <property type="protein sequence ID" value="RAS79302.1"/>
    <property type="molecule type" value="Genomic_DNA"/>
</dbReference>
<name>A0AAX1QBG5_9BACI</name>